<dbReference type="InterPro" id="IPR005913">
    <property type="entry name" value="dTDP_dehydrorham_reduct"/>
</dbReference>
<dbReference type="SUPFAM" id="SSF51735">
    <property type="entry name" value="NAD(P)-binding Rossmann-fold domains"/>
    <property type="match status" value="1"/>
</dbReference>
<protein>
    <recommendedName>
        <fullName evidence="2">dTDP-4-dehydrorhamnose reductase</fullName>
        <ecNumber evidence="2">1.1.1.133</ecNumber>
    </recommendedName>
</protein>
<evidence type="ECO:0000313" key="5">
    <source>
        <dbReference type="Proteomes" id="UP000265341"/>
    </source>
</evidence>
<keyword evidence="2 4" id="KW-0560">Oxidoreductase</keyword>
<dbReference type="GO" id="GO:0008831">
    <property type="term" value="F:dTDP-4-dehydrorhamnose reductase activity"/>
    <property type="evidence" value="ECO:0007669"/>
    <property type="project" value="UniProtKB-EC"/>
</dbReference>
<evidence type="ECO:0000256" key="2">
    <source>
        <dbReference type="RuleBase" id="RU364082"/>
    </source>
</evidence>
<dbReference type="InterPro" id="IPR036291">
    <property type="entry name" value="NAD(P)-bd_dom_sf"/>
</dbReference>
<organism evidence="4 5">
    <name type="scientific">Calidithermus roseus</name>
    <dbReference type="NCBI Taxonomy" id="1644118"/>
    <lineage>
        <taxon>Bacteria</taxon>
        <taxon>Thermotogati</taxon>
        <taxon>Deinococcota</taxon>
        <taxon>Deinococci</taxon>
        <taxon>Thermales</taxon>
        <taxon>Thermaceae</taxon>
        <taxon>Calidithermus</taxon>
    </lineage>
</organism>
<gene>
    <name evidence="4" type="primary">strL</name>
    <name evidence="4" type="ORF">Mrose_03543</name>
</gene>
<dbReference type="Proteomes" id="UP000265341">
    <property type="component" value="Unassembled WGS sequence"/>
</dbReference>
<dbReference type="OrthoDB" id="9803892at2"/>
<feature type="domain" description="RmlD-like substrate binding" evidence="3">
    <location>
        <begin position="5"/>
        <end position="147"/>
    </location>
</feature>
<sequence length="251" mass="28505">MTGPILMTGGSGRLGTALRALMPEIVAPPRSELDVTDLESVQRALERHQPKVFLHAAAYTDVARAEQEREECWAVNVGGTRNVVRALQGTGVFLVHISTDYVFWGDRGNYREDDPVGPVRNYYALSKLVAEEVVRVLPQHLVIRTSFRPSPWPYPTAFTDLYTSQDYVEVIAPEIALALRGLERIPYSTLHIATERKSVYELAVRTRPDVRPSSRREATVSLPEDISLDIRLWFNLKPRFLRDQYRSKADE</sequence>
<dbReference type="GO" id="GO:0019305">
    <property type="term" value="P:dTDP-rhamnose biosynthetic process"/>
    <property type="evidence" value="ECO:0007669"/>
    <property type="project" value="UniProtKB-UniPathway"/>
</dbReference>
<dbReference type="RefSeq" id="WP_119280607.1">
    <property type="nucleotide sequence ID" value="NZ_QWLA01000138.1"/>
</dbReference>
<dbReference type="Gene3D" id="3.40.50.720">
    <property type="entry name" value="NAD(P)-binding Rossmann-like Domain"/>
    <property type="match status" value="1"/>
</dbReference>
<dbReference type="UniPathway" id="UPA00124"/>
<keyword evidence="2" id="KW-0521">NADP</keyword>
<proteinExistence type="inferred from homology"/>
<dbReference type="PANTHER" id="PTHR10491">
    <property type="entry name" value="DTDP-4-DEHYDRORHAMNOSE REDUCTASE"/>
    <property type="match status" value="1"/>
</dbReference>
<dbReference type="InterPro" id="IPR029903">
    <property type="entry name" value="RmlD-like-bd"/>
</dbReference>
<dbReference type="PANTHER" id="PTHR10491:SF4">
    <property type="entry name" value="METHIONINE ADENOSYLTRANSFERASE 2 SUBUNIT BETA"/>
    <property type="match status" value="1"/>
</dbReference>
<accession>A0A399EEZ8</accession>
<evidence type="ECO:0000256" key="1">
    <source>
        <dbReference type="ARBA" id="ARBA00010944"/>
    </source>
</evidence>
<dbReference type="EMBL" id="QWLA01000138">
    <property type="protein sequence ID" value="RIH81729.1"/>
    <property type="molecule type" value="Genomic_DNA"/>
</dbReference>
<evidence type="ECO:0000259" key="3">
    <source>
        <dbReference type="Pfam" id="PF04321"/>
    </source>
</evidence>
<dbReference type="EC" id="1.1.1.133" evidence="2"/>
<dbReference type="Pfam" id="PF04321">
    <property type="entry name" value="RmlD_sub_bind"/>
    <property type="match status" value="1"/>
</dbReference>
<comment type="similarity">
    <text evidence="1 2">Belongs to the dTDP-4-dehydrorhamnose reductase family.</text>
</comment>
<name>A0A399EEZ8_9DEIN</name>
<dbReference type="GO" id="GO:0005829">
    <property type="term" value="C:cytosol"/>
    <property type="evidence" value="ECO:0007669"/>
    <property type="project" value="TreeGrafter"/>
</dbReference>
<comment type="pathway">
    <text evidence="2">Carbohydrate biosynthesis; dTDP-L-rhamnose biosynthesis.</text>
</comment>
<dbReference type="AlphaFoldDB" id="A0A399EEZ8"/>
<evidence type="ECO:0000313" key="4">
    <source>
        <dbReference type="EMBL" id="RIH81729.1"/>
    </source>
</evidence>
<comment type="function">
    <text evidence="2">Catalyzes the reduction of dTDP-6-deoxy-L-lyxo-4-hexulose to yield dTDP-L-rhamnose.</text>
</comment>
<comment type="caution">
    <text evidence="4">The sequence shown here is derived from an EMBL/GenBank/DDBJ whole genome shotgun (WGS) entry which is preliminary data.</text>
</comment>
<reference evidence="4 5" key="1">
    <citation type="submission" date="2018-08" db="EMBL/GenBank/DDBJ databases">
        <title>Meiothermus roseus NBRC 110900 genome sequencing project.</title>
        <authorList>
            <person name="Da Costa M.S."/>
            <person name="Albuquerque L."/>
            <person name="Raposo P."/>
            <person name="Froufe H.J.C."/>
            <person name="Barroso C.S."/>
            <person name="Egas C."/>
        </authorList>
    </citation>
    <scope>NUCLEOTIDE SEQUENCE [LARGE SCALE GENOMIC DNA]</scope>
    <source>
        <strain evidence="4 5">NBRC 110900</strain>
    </source>
</reference>
<keyword evidence="5" id="KW-1185">Reference proteome</keyword>